<dbReference type="OrthoDB" id="5329568at2"/>
<evidence type="ECO:0008006" key="3">
    <source>
        <dbReference type="Google" id="ProtNLM"/>
    </source>
</evidence>
<dbReference type="RefSeq" id="WP_115011421.1">
    <property type="nucleotide sequence ID" value="NZ_UGHV01000001.1"/>
</dbReference>
<evidence type="ECO:0000313" key="1">
    <source>
        <dbReference type="EMBL" id="STO97158.1"/>
    </source>
</evidence>
<evidence type="ECO:0000313" key="2">
    <source>
        <dbReference type="Proteomes" id="UP000254841"/>
    </source>
</evidence>
<gene>
    <name evidence="1" type="ORF">NCTC12410_00980</name>
</gene>
<dbReference type="EMBL" id="UGHV01000001">
    <property type="protein sequence ID" value="STO97158.1"/>
    <property type="molecule type" value="Genomic_DNA"/>
</dbReference>
<accession>A0A377J459</accession>
<protein>
    <recommendedName>
        <fullName evidence="3">Lipoprotein</fullName>
    </recommendedName>
</protein>
<name>A0A377J459_9HELI</name>
<dbReference type="Proteomes" id="UP000254841">
    <property type="component" value="Unassembled WGS sequence"/>
</dbReference>
<proteinExistence type="predicted"/>
<dbReference type="PROSITE" id="PS51257">
    <property type="entry name" value="PROKAR_LIPOPROTEIN"/>
    <property type="match status" value="1"/>
</dbReference>
<reference evidence="1 2" key="1">
    <citation type="submission" date="2018-06" db="EMBL/GenBank/DDBJ databases">
        <authorList>
            <consortium name="Pathogen Informatics"/>
            <person name="Doyle S."/>
        </authorList>
    </citation>
    <scope>NUCLEOTIDE SEQUENCE [LARGE SCALE GENOMIC DNA]</scope>
    <source>
        <strain evidence="1 2">NCTC12410</strain>
    </source>
</reference>
<organism evidence="1 2">
    <name type="scientific">Helicobacter canis</name>
    <dbReference type="NCBI Taxonomy" id="29419"/>
    <lineage>
        <taxon>Bacteria</taxon>
        <taxon>Pseudomonadati</taxon>
        <taxon>Campylobacterota</taxon>
        <taxon>Epsilonproteobacteria</taxon>
        <taxon>Campylobacterales</taxon>
        <taxon>Helicobacteraceae</taxon>
        <taxon>Helicobacter</taxon>
    </lineage>
</organism>
<sequence>MRFGYVMKDSLVALAASCVLGVLLSGCFADKEASIESAKATLQCDRLNGATIEKPEVNELNISADHIALALFPKVDEICSKLDKRYALSVQYETKLDEATSTTKLTAKETKTAIVRVILGLTNPEQEYTFKGAAQLEASGKKVLDIGESVQIDNKDKKMLVEQAVQAAINEAKKVFKKDIELERSKD</sequence>
<dbReference type="AlphaFoldDB" id="A0A377J459"/>